<dbReference type="InterPro" id="IPR019884">
    <property type="entry name" value="YtoQ_family_protein"/>
</dbReference>
<dbReference type="Gene3D" id="3.40.50.450">
    <property type="match status" value="1"/>
</dbReference>
<evidence type="ECO:0000313" key="2">
    <source>
        <dbReference type="Proteomes" id="UP000199668"/>
    </source>
</evidence>
<dbReference type="EMBL" id="FOTY01000014">
    <property type="protein sequence ID" value="SFM08070.1"/>
    <property type="molecule type" value="Genomic_DNA"/>
</dbReference>
<organism evidence="1 2">
    <name type="scientific">Salibacterium qingdaonense</name>
    <dbReference type="NCBI Taxonomy" id="266892"/>
    <lineage>
        <taxon>Bacteria</taxon>
        <taxon>Bacillati</taxon>
        <taxon>Bacillota</taxon>
        <taxon>Bacilli</taxon>
        <taxon>Bacillales</taxon>
        <taxon>Bacillaceae</taxon>
    </lineage>
</organism>
<dbReference type="OrthoDB" id="979989at2"/>
<dbReference type="RefSeq" id="WP_090927160.1">
    <property type="nucleotide sequence ID" value="NZ_FOTY01000014.1"/>
</dbReference>
<reference evidence="1 2" key="1">
    <citation type="submission" date="2016-10" db="EMBL/GenBank/DDBJ databases">
        <authorList>
            <person name="de Groot N.N."/>
        </authorList>
    </citation>
    <scope>NUCLEOTIDE SEQUENCE [LARGE SCALE GENOMIC DNA]</scope>
    <source>
        <strain evidence="1 2">CGMCC 1.6134</strain>
    </source>
</reference>
<dbReference type="SUPFAM" id="SSF52309">
    <property type="entry name" value="N-(deoxy)ribosyltransferase-like"/>
    <property type="match status" value="1"/>
</dbReference>
<protein>
    <submittedName>
        <fullName evidence="1">YtoQ family protein</fullName>
    </submittedName>
</protein>
<accession>A0A1I4MYM8</accession>
<dbReference type="NCBIfam" id="TIGR03646">
    <property type="entry name" value="YtoQ_fam"/>
    <property type="match status" value="1"/>
</dbReference>
<dbReference type="AlphaFoldDB" id="A0A1I4MYM8"/>
<evidence type="ECO:0000313" key="1">
    <source>
        <dbReference type="EMBL" id="SFM08070.1"/>
    </source>
</evidence>
<gene>
    <name evidence="1" type="ORF">SAMN04488054_11422</name>
</gene>
<dbReference type="Pfam" id="PF11071">
    <property type="entry name" value="Nuc_deoxyri_tr3"/>
    <property type="match status" value="1"/>
</dbReference>
<dbReference type="STRING" id="266892.SAMN04488054_11422"/>
<name>A0A1I4MYM8_9BACI</name>
<dbReference type="Proteomes" id="UP000199668">
    <property type="component" value="Unassembled WGS sequence"/>
</dbReference>
<keyword evidence="2" id="KW-1185">Reference proteome</keyword>
<proteinExistence type="predicted"/>
<sequence length="148" mass="16763">MELNVYLAGQIHDDWRQELRETAEKQELPLRFFGPMENHSRSDNIGEEILGSQHDAVQKDDAASDFNNLRTQILMQKSDVVIALFGEKYKQWNTAMDAGAAAAMGKPLILIRPEDLHHPTKELANKANVVVETKEQALQALSYVFETQ</sequence>